<proteinExistence type="predicted"/>
<dbReference type="AlphaFoldDB" id="A0A9P6J9E9"/>
<dbReference type="Proteomes" id="UP000738359">
    <property type="component" value="Unassembled WGS sequence"/>
</dbReference>
<evidence type="ECO:0000313" key="1">
    <source>
        <dbReference type="EMBL" id="KAF9965378.1"/>
    </source>
</evidence>
<keyword evidence="2" id="KW-1185">Reference proteome</keyword>
<reference evidence="1" key="1">
    <citation type="journal article" date="2020" name="Fungal Divers.">
        <title>Resolving the Mortierellaceae phylogeny through synthesis of multi-gene phylogenetics and phylogenomics.</title>
        <authorList>
            <person name="Vandepol N."/>
            <person name="Liber J."/>
            <person name="Desiro A."/>
            <person name="Na H."/>
            <person name="Kennedy M."/>
            <person name="Barry K."/>
            <person name="Grigoriev I.V."/>
            <person name="Miller A.N."/>
            <person name="O'Donnell K."/>
            <person name="Stajich J.E."/>
            <person name="Bonito G."/>
        </authorList>
    </citation>
    <scope>NUCLEOTIDE SEQUENCE</scope>
    <source>
        <strain evidence="1">CK1249</strain>
    </source>
</reference>
<sequence>MVSNKIRRSRIKLPIPTPKISIEEAWPEFLEADKTRDLDEVKPALAKLCEAYLGGEWQAVEKKLRDEKCNTYLLAMEDTLSFGYTLVNLKYQPDQRYRVIPSFIKPGSVKKGRMAIGMARNYEENFARLLATTVALRNIAPALALNPARCSPAGTATAKAIWLATALSRQRP</sequence>
<dbReference type="OrthoDB" id="2391219at2759"/>
<dbReference type="EMBL" id="JAAAHY010000259">
    <property type="protein sequence ID" value="KAF9965378.1"/>
    <property type="molecule type" value="Genomic_DNA"/>
</dbReference>
<comment type="caution">
    <text evidence="1">The sequence shown here is derived from an EMBL/GenBank/DDBJ whole genome shotgun (WGS) entry which is preliminary data.</text>
</comment>
<gene>
    <name evidence="1" type="ORF">BGZ70_004938</name>
</gene>
<accession>A0A9P6J9E9</accession>
<protein>
    <submittedName>
        <fullName evidence="1">Uncharacterized protein</fullName>
    </submittedName>
</protein>
<organism evidence="1 2">
    <name type="scientific">Mortierella alpina</name>
    <name type="common">Oleaginous fungus</name>
    <name type="synonym">Mortierella renispora</name>
    <dbReference type="NCBI Taxonomy" id="64518"/>
    <lineage>
        <taxon>Eukaryota</taxon>
        <taxon>Fungi</taxon>
        <taxon>Fungi incertae sedis</taxon>
        <taxon>Mucoromycota</taxon>
        <taxon>Mortierellomycotina</taxon>
        <taxon>Mortierellomycetes</taxon>
        <taxon>Mortierellales</taxon>
        <taxon>Mortierellaceae</taxon>
        <taxon>Mortierella</taxon>
    </lineage>
</organism>
<name>A0A9P6J9E9_MORAP</name>
<evidence type="ECO:0000313" key="2">
    <source>
        <dbReference type="Proteomes" id="UP000738359"/>
    </source>
</evidence>